<gene>
    <name evidence="3" type="ORF">GCM10010977_25430</name>
</gene>
<keyword evidence="2" id="KW-1133">Transmembrane helix</keyword>
<keyword evidence="4" id="KW-1185">Reference proteome</keyword>
<keyword evidence="2" id="KW-0472">Membrane</keyword>
<feature type="transmembrane region" description="Helical" evidence="2">
    <location>
        <begin position="41"/>
        <end position="62"/>
    </location>
</feature>
<evidence type="ECO:0000256" key="1">
    <source>
        <dbReference type="SAM" id="MobiDB-lite"/>
    </source>
</evidence>
<dbReference type="Proteomes" id="UP000642509">
    <property type="component" value="Unassembled WGS sequence"/>
</dbReference>
<evidence type="ECO:0000313" key="4">
    <source>
        <dbReference type="Proteomes" id="UP000642509"/>
    </source>
</evidence>
<protein>
    <recommendedName>
        <fullName evidence="5">DUF2092 domain-containing protein</fullName>
    </recommendedName>
</protein>
<dbReference type="EMBL" id="BMLQ01000007">
    <property type="protein sequence ID" value="GGO47661.1"/>
    <property type="molecule type" value="Genomic_DNA"/>
</dbReference>
<evidence type="ECO:0000256" key="2">
    <source>
        <dbReference type="SAM" id="Phobius"/>
    </source>
</evidence>
<evidence type="ECO:0008006" key="5">
    <source>
        <dbReference type="Google" id="ProtNLM"/>
    </source>
</evidence>
<comment type="caution">
    <text evidence="3">The sequence shown here is derived from an EMBL/GenBank/DDBJ whole genome shotgun (WGS) entry which is preliminary data.</text>
</comment>
<organism evidence="3 4">
    <name type="scientific">Citricoccus zhacaiensis</name>
    <dbReference type="NCBI Taxonomy" id="489142"/>
    <lineage>
        <taxon>Bacteria</taxon>
        <taxon>Bacillati</taxon>
        <taxon>Actinomycetota</taxon>
        <taxon>Actinomycetes</taxon>
        <taxon>Micrococcales</taxon>
        <taxon>Micrococcaceae</taxon>
        <taxon>Citricoccus</taxon>
    </lineage>
</organism>
<name>A0ABQ2M753_9MICC</name>
<dbReference type="RefSeq" id="WP_188806526.1">
    <property type="nucleotide sequence ID" value="NZ_BAAAOU010000002.1"/>
</dbReference>
<evidence type="ECO:0000313" key="3">
    <source>
        <dbReference type="EMBL" id="GGO47661.1"/>
    </source>
</evidence>
<keyword evidence="2" id="KW-0812">Transmembrane</keyword>
<reference evidence="4" key="1">
    <citation type="journal article" date="2019" name="Int. J. Syst. Evol. Microbiol.">
        <title>The Global Catalogue of Microorganisms (GCM) 10K type strain sequencing project: providing services to taxonomists for standard genome sequencing and annotation.</title>
        <authorList>
            <consortium name="The Broad Institute Genomics Platform"/>
            <consortium name="The Broad Institute Genome Sequencing Center for Infectious Disease"/>
            <person name="Wu L."/>
            <person name="Ma J."/>
        </authorList>
    </citation>
    <scope>NUCLEOTIDE SEQUENCE [LARGE SCALE GENOMIC DNA]</scope>
    <source>
        <strain evidence="4">CGMCC 1.7064</strain>
    </source>
</reference>
<sequence length="399" mass="41407">MPEVRDDAATGIDSQPAQDGSGGRGSGATGNRRGRAPGPAWAWWGGGAAVALLAGGIAIATVNSTVYSPEAQVEDYLAALTAGEGGTAVALASGDGSAGSPAELAPGTATDLLQGEPLISGMAALGELTVSRGEDTPEGRSAEVLVGYTVDGEEHSTTFTVEKTGRDWLFFDRWRMAEVPVRSVHVAPANLPPEAASGPLTASVNGIQAPLVTEQEETPGRTFAVLPPMVVEASFESTYLQAEPARLVVDHTAGHDPGTEAGTTDPSADSLTLDLALQYTDAVSTEVNEQLDRFLAGCTEQKVLNPAGCPMGYDTVNRIPPESITWSMAGDPQASVHDLPAEGDDPTVVAPLEAEAILSLSEIDLVTGEQRTVEHREPFTLEADLTVTPDAVRYMPNVP</sequence>
<accession>A0ABQ2M753</accession>
<feature type="region of interest" description="Disordered" evidence="1">
    <location>
        <begin position="1"/>
        <end position="38"/>
    </location>
</feature>
<proteinExistence type="predicted"/>